<evidence type="ECO:0000313" key="1">
    <source>
        <dbReference type="EMBL" id="CBL39773.1"/>
    </source>
</evidence>
<dbReference type="Proteomes" id="UP000008960">
    <property type="component" value="Chromosome"/>
</dbReference>
<reference evidence="1 2" key="1">
    <citation type="submission" date="2010-03" db="EMBL/GenBank/DDBJ databases">
        <title>The genome sequence of Clostridiales sp. SSC/2.</title>
        <authorList>
            <consortium name="metaHIT consortium -- http://www.metahit.eu/"/>
            <person name="Pajon A."/>
            <person name="Turner K."/>
            <person name="Parkhill J."/>
            <person name="Duncan S."/>
            <person name="Flint H."/>
        </authorList>
    </citation>
    <scope>NUCLEOTIDE SEQUENCE [LARGE SCALE GENOMIC DNA]</scope>
    <source>
        <strain evidence="1 2">SSC/2</strain>
    </source>
</reference>
<dbReference type="Gene3D" id="3.30.1330.70">
    <property type="entry name" value="Holliday junction resolvase RusA"/>
    <property type="match status" value="1"/>
</dbReference>
<dbReference type="EMBL" id="FP929061">
    <property type="protein sequence ID" value="CBL39773.1"/>
    <property type="molecule type" value="Genomic_DNA"/>
</dbReference>
<dbReference type="InterPro" id="IPR036614">
    <property type="entry name" value="RusA-like_sf"/>
</dbReference>
<name>D4MWK7_ANAHA</name>
<dbReference type="GO" id="GO:0000287">
    <property type="term" value="F:magnesium ion binding"/>
    <property type="evidence" value="ECO:0007669"/>
    <property type="project" value="InterPro"/>
</dbReference>
<gene>
    <name evidence="1" type="ORF">CL2_30000</name>
</gene>
<dbReference type="InterPro" id="IPR008822">
    <property type="entry name" value="Endonuclease_RusA-like"/>
</dbReference>
<organism evidence="1 2">
    <name type="scientific">Anaerostipes hadrus</name>
    <dbReference type="NCBI Taxonomy" id="649756"/>
    <lineage>
        <taxon>Bacteria</taxon>
        <taxon>Bacillati</taxon>
        <taxon>Bacillota</taxon>
        <taxon>Clostridia</taxon>
        <taxon>Lachnospirales</taxon>
        <taxon>Lachnospiraceae</taxon>
        <taxon>Anaerostipes</taxon>
    </lineage>
</organism>
<dbReference type="GO" id="GO:0006281">
    <property type="term" value="P:DNA repair"/>
    <property type="evidence" value="ECO:0007669"/>
    <property type="project" value="InterPro"/>
</dbReference>
<dbReference type="KEGG" id="bprl:CL2_30000"/>
<accession>D4MWK7</accession>
<evidence type="ECO:0000313" key="2">
    <source>
        <dbReference type="Proteomes" id="UP000008960"/>
    </source>
</evidence>
<dbReference type="RefSeq" id="WP_008393553.1">
    <property type="nucleotide sequence ID" value="NC_021016.1"/>
</dbReference>
<dbReference type="GO" id="GO:0006310">
    <property type="term" value="P:DNA recombination"/>
    <property type="evidence" value="ECO:0007669"/>
    <property type="project" value="InterPro"/>
</dbReference>
<reference evidence="1 2" key="2">
    <citation type="submission" date="2010-03" db="EMBL/GenBank/DDBJ databases">
        <authorList>
            <person name="Pajon A."/>
        </authorList>
    </citation>
    <scope>NUCLEOTIDE SEQUENCE [LARGE SCALE GENOMIC DNA]</scope>
    <source>
        <strain evidence="1 2">SSC/2</strain>
    </source>
</reference>
<protein>
    <submittedName>
        <fullName evidence="1">Holliday junction resolvase</fullName>
    </submittedName>
</protein>
<dbReference type="AlphaFoldDB" id="D4MWK7"/>
<proteinExistence type="predicted"/>
<dbReference type="Pfam" id="PF05866">
    <property type="entry name" value="RusA"/>
    <property type="match status" value="1"/>
</dbReference>
<sequence>METVRFTVPGAPKGKARAKTVRSKKGGTFSYTPEGTMLYENLIKCCYRQESNNIIFNDGQPLKVTIIAYYPIVKSTSKKKKQQMLEDLMFPTKKPDIDNIAKSILDALNKLAYRDDTQVVTLHMEKHYAEDPRVEVEIEEIKNG</sequence>
<dbReference type="PATRIC" id="fig|245018.3.peg.403"/>
<dbReference type="SUPFAM" id="SSF103084">
    <property type="entry name" value="Holliday junction resolvase RusA"/>
    <property type="match status" value="1"/>
</dbReference>